<evidence type="ECO:0000259" key="1">
    <source>
        <dbReference type="PROSITE" id="PS50943"/>
    </source>
</evidence>
<dbReference type="EMBL" id="LN681539">
    <property type="protein sequence ID" value="CEK40670.1"/>
    <property type="molecule type" value="Genomic_DNA"/>
</dbReference>
<dbReference type="Proteomes" id="UP000030732">
    <property type="component" value="Segment"/>
</dbReference>
<dbReference type="RefSeq" id="YP_009195805.1">
    <property type="nucleotide sequence ID" value="NC_028764.1"/>
</dbReference>
<dbReference type="OrthoDB" id="32013at10239"/>
<dbReference type="KEGG" id="vg:26646747"/>
<evidence type="ECO:0000313" key="3">
    <source>
        <dbReference type="Proteomes" id="UP000030732"/>
    </source>
</evidence>
<dbReference type="GO" id="GO:0003677">
    <property type="term" value="F:DNA binding"/>
    <property type="evidence" value="ECO:0007669"/>
    <property type="project" value="InterPro"/>
</dbReference>
<dbReference type="PROSITE" id="PS50943">
    <property type="entry name" value="HTH_CROC1"/>
    <property type="match status" value="1"/>
</dbReference>
<dbReference type="SUPFAM" id="SSF47413">
    <property type="entry name" value="lambda repressor-like DNA-binding domains"/>
    <property type="match status" value="1"/>
</dbReference>
<dbReference type="InterPro" id="IPR001387">
    <property type="entry name" value="Cro/C1-type_HTH"/>
</dbReference>
<feature type="domain" description="HTH cro/C1-type" evidence="1">
    <location>
        <begin position="8"/>
        <end position="69"/>
    </location>
</feature>
<name>A0A0A8WFJ2_9CAUD</name>
<reference evidence="2 3" key="1">
    <citation type="submission" date="2014-12" db="EMBL/GenBank/DDBJ databases">
        <title>Whole Genome Sequence and Molecular Characterization of Siphoviridae / Myoviridae Phage Infecting Clostridium difficile.</title>
        <authorList>
            <person name="Monot M."/>
        </authorList>
    </citation>
    <scope>NUCLEOTIDE SEQUENCE [LARGE SCALE GENOMIC DNA]</scope>
</reference>
<accession>A0A0A8WFJ2</accession>
<dbReference type="CDD" id="cd00093">
    <property type="entry name" value="HTH_XRE"/>
    <property type="match status" value="1"/>
</dbReference>
<dbReference type="Pfam" id="PF01381">
    <property type="entry name" value="HTH_3"/>
    <property type="match status" value="1"/>
</dbReference>
<dbReference type="Gene3D" id="1.10.260.40">
    <property type="entry name" value="lambda repressor-like DNA-binding domains"/>
    <property type="match status" value="1"/>
</dbReference>
<keyword evidence="3" id="KW-1185">Reference proteome</keyword>
<organism evidence="2 3">
    <name type="scientific">Clostridium phage phiCD505</name>
    <dbReference type="NCBI Taxonomy" id="1582154"/>
    <lineage>
        <taxon>Viruses</taxon>
        <taxon>Duplodnaviria</taxon>
        <taxon>Heunggongvirae</taxon>
        <taxon>Uroviricota</taxon>
        <taxon>Caudoviricetes</taxon>
        <taxon>Colneyvirus</taxon>
        <taxon>Colneyvirus CD505</taxon>
    </lineage>
</organism>
<dbReference type="GeneID" id="26646747"/>
<evidence type="ECO:0000313" key="2">
    <source>
        <dbReference type="EMBL" id="CEK40670.1"/>
    </source>
</evidence>
<dbReference type="InterPro" id="IPR010982">
    <property type="entry name" value="Lambda_DNA-bd_dom_sf"/>
</dbReference>
<dbReference type="SMART" id="SM00530">
    <property type="entry name" value="HTH_XRE"/>
    <property type="match status" value="1"/>
</dbReference>
<sequence length="133" mass="15327">MQTLAEIIKEYRSEHNLSLREFSNLCGVSHTYIDKIEKNRDPRNGKAVEPTLDMLEKMSFGLNLTLKELLTKLGKIQPNTQQDDELLKKVNSKEDNEVNELINRLASLDSDDKNAIKKMIDNAYYKAVNTKKE</sequence>
<gene>
    <name evidence="2" type="ORF">PHICD505_20043</name>
</gene>
<protein>
    <recommendedName>
        <fullName evidence="1">HTH cro/C1-type domain-containing protein</fullName>
    </recommendedName>
</protein>
<proteinExistence type="predicted"/>